<evidence type="ECO:0000313" key="2">
    <source>
        <dbReference type="Proteomes" id="UP001066276"/>
    </source>
</evidence>
<name>A0AAV7N2I1_PLEWA</name>
<reference evidence="1" key="1">
    <citation type="journal article" date="2022" name="bioRxiv">
        <title>Sequencing and chromosome-scale assembly of the giantPleurodeles waltlgenome.</title>
        <authorList>
            <person name="Brown T."/>
            <person name="Elewa A."/>
            <person name="Iarovenko S."/>
            <person name="Subramanian E."/>
            <person name="Araus A.J."/>
            <person name="Petzold A."/>
            <person name="Susuki M."/>
            <person name="Suzuki K.-i.T."/>
            <person name="Hayashi T."/>
            <person name="Toyoda A."/>
            <person name="Oliveira C."/>
            <person name="Osipova E."/>
            <person name="Leigh N.D."/>
            <person name="Simon A."/>
            <person name="Yun M.H."/>
        </authorList>
    </citation>
    <scope>NUCLEOTIDE SEQUENCE</scope>
    <source>
        <strain evidence="1">20211129_DDA</strain>
        <tissue evidence="1">Liver</tissue>
    </source>
</reference>
<proteinExistence type="predicted"/>
<dbReference type="EMBL" id="JANPWB010000013">
    <property type="protein sequence ID" value="KAJ1110235.1"/>
    <property type="molecule type" value="Genomic_DNA"/>
</dbReference>
<dbReference type="AlphaFoldDB" id="A0AAV7N2I1"/>
<gene>
    <name evidence="1" type="ORF">NDU88_007590</name>
</gene>
<sequence>MRVYPAVYMISVGTGLYMNELCRRITCAPSLRAQDTCGHRASSVKCAPSLACAGYLEETCLLWAARCTSVKRASSLPCADYLVLQTRRAAQRREEGGAEGLLSPRPLLTVLLNRGAGRLTEQWSLSEVHKPDAT</sequence>
<dbReference type="Proteomes" id="UP001066276">
    <property type="component" value="Chromosome 9"/>
</dbReference>
<comment type="caution">
    <text evidence="1">The sequence shown here is derived from an EMBL/GenBank/DDBJ whole genome shotgun (WGS) entry which is preliminary data.</text>
</comment>
<accession>A0AAV7N2I1</accession>
<evidence type="ECO:0000313" key="1">
    <source>
        <dbReference type="EMBL" id="KAJ1110235.1"/>
    </source>
</evidence>
<organism evidence="1 2">
    <name type="scientific">Pleurodeles waltl</name>
    <name type="common">Iberian ribbed newt</name>
    <dbReference type="NCBI Taxonomy" id="8319"/>
    <lineage>
        <taxon>Eukaryota</taxon>
        <taxon>Metazoa</taxon>
        <taxon>Chordata</taxon>
        <taxon>Craniata</taxon>
        <taxon>Vertebrata</taxon>
        <taxon>Euteleostomi</taxon>
        <taxon>Amphibia</taxon>
        <taxon>Batrachia</taxon>
        <taxon>Caudata</taxon>
        <taxon>Salamandroidea</taxon>
        <taxon>Salamandridae</taxon>
        <taxon>Pleurodelinae</taxon>
        <taxon>Pleurodeles</taxon>
    </lineage>
</organism>
<protein>
    <submittedName>
        <fullName evidence="1">Uncharacterized protein</fullName>
    </submittedName>
</protein>
<keyword evidence="2" id="KW-1185">Reference proteome</keyword>